<keyword evidence="3 7" id="KW-0479">Metal-binding</keyword>
<organism evidence="8 9">
    <name type="scientific">Streptomyces triculaminicus</name>
    <dbReference type="NCBI Taxonomy" id="2816232"/>
    <lineage>
        <taxon>Bacteria</taxon>
        <taxon>Bacillati</taxon>
        <taxon>Actinomycetota</taxon>
        <taxon>Actinomycetes</taxon>
        <taxon>Kitasatosporales</taxon>
        <taxon>Streptomycetaceae</taxon>
        <taxon>Streptomyces</taxon>
    </lineage>
</organism>
<keyword evidence="5 7" id="KW-0408">Iron</keyword>
<dbReference type="PANTHER" id="PTHR46696:SF1">
    <property type="entry name" value="CYTOCHROME P450 YJIB-RELATED"/>
    <property type="match status" value="1"/>
</dbReference>
<dbReference type="InterPro" id="IPR036396">
    <property type="entry name" value="Cyt_P450_sf"/>
</dbReference>
<comment type="similarity">
    <text evidence="1 7">Belongs to the cytochrome P450 family.</text>
</comment>
<dbReference type="AlphaFoldDB" id="A0A939FQ33"/>
<dbReference type="RefSeq" id="WP_086571439.1">
    <property type="nucleotide sequence ID" value="NZ_JAFMOF010000004.1"/>
</dbReference>
<dbReference type="PANTHER" id="PTHR46696">
    <property type="entry name" value="P450, PUTATIVE (EUROFUNG)-RELATED"/>
    <property type="match status" value="1"/>
</dbReference>
<dbReference type="Pfam" id="PF00067">
    <property type="entry name" value="p450"/>
    <property type="match status" value="1"/>
</dbReference>
<accession>A0A939FQ33</accession>
<dbReference type="Gene3D" id="1.10.630.10">
    <property type="entry name" value="Cytochrome P450"/>
    <property type="match status" value="1"/>
</dbReference>
<evidence type="ECO:0000313" key="9">
    <source>
        <dbReference type="Proteomes" id="UP000664781"/>
    </source>
</evidence>
<dbReference type="InterPro" id="IPR017972">
    <property type="entry name" value="Cyt_P450_CS"/>
</dbReference>
<evidence type="ECO:0000256" key="4">
    <source>
        <dbReference type="ARBA" id="ARBA00023002"/>
    </source>
</evidence>
<dbReference type="CDD" id="cd20625">
    <property type="entry name" value="CYP164-like"/>
    <property type="match status" value="1"/>
</dbReference>
<keyword evidence="6 7" id="KW-0503">Monooxygenase</keyword>
<dbReference type="InterPro" id="IPR001128">
    <property type="entry name" value="Cyt_P450"/>
</dbReference>
<name>A0A939FQ33_9ACTN</name>
<protein>
    <submittedName>
        <fullName evidence="8">Cytochrome P450</fullName>
    </submittedName>
</protein>
<dbReference type="InterPro" id="IPR002397">
    <property type="entry name" value="Cyt_P450_B"/>
</dbReference>
<proteinExistence type="inferred from homology"/>
<dbReference type="GO" id="GO:0016705">
    <property type="term" value="F:oxidoreductase activity, acting on paired donors, with incorporation or reduction of molecular oxygen"/>
    <property type="evidence" value="ECO:0007669"/>
    <property type="project" value="InterPro"/>
</dbReference>
<dbReference type="SUPFAM" id="SSF48264">
    <property type="entry name" value="Cytochrome P450"/>
    <property type="match status" value="1"/>
</dbReference>
<evidence type="ECO:0000256" key="2">
    <source>
        <dbReference type="ARBA" id="ARBA00022617"/>
    </source>
</evidence>
<dbReference type="PRINTS" id="PR00359">
    <property type="entry name" value="BP450"/>
</dbReference>
<dbReference type="EMBL" id="JAFMOF010000004">
    <property type="protein sequence ID" value="MBO0656356.1"/>
    <property type="molecule type" value="Genomic_DNA"/>
</dbReference>
<gene>
    <name evidence="8" type="ORF">J1792_27505</name>
</gene>
<dbReference type="PRINTS" id="PR00385">
    <property type="entry name" value="P450"/>
</dbReference>
<evidence type="ECO:0000256" key="3">
    <source>
        <dbReference type="ARBA" id="ARBA00022723"/>
    </source>
</evidence>
<dbReference type="GO" id="GO:0004497">
    <property type="term" value="F:monooxygenase activity"/>
    <property type="evidence" value="ECO:0007669"/>
    <property type="project" value="UniProtKB-KW"/>
</dbReference>
<evidence type="ECO:0000256" key="5">
    <source>
        <dbReference type="ARBA" id="ARBA00023004"/>
    </source>
</evidence>
<keyword evidence="4 7" id="KW-0560">Oxidoreductase</keyword>
<sequence length="417" mass="46254">MAGGAGQREQARREVWNAFLGSAAQQGDPYALLLGVPEDPGPLYAQLREKGPLYRSAIGTWVTGRHAVAGKILRDRRFGVRLTNGEKAPEAIEFDNSMLGQDPPNHTRLRKLAAPTFNPRRMEKWRSRVEEYVDELIDRILAKGGKFNFMTAFAQQLPVRVVSELLGIPEQYWRSAFRLTRRMAHLMDGDASPEVADDVLQAIDESARVFGEIVVLVRENPGENMISDLLPALDDGTLSLDELIALCTFLILAGVETTVNLIGNATATLLGHSEQWAMFKDDVSLAPGVVQETLRYETPVQQYRRIVQEDLELGGVFLPADTELAICAGAANRDPEAYHDPDRFDITRSTTRRGEPEVLSFSMGMHFCLGATLARIEAEVAMTAVAKRLPDLRQVAPVRRRNSYIVRGMLQFPVAAA</sequence>
<keyword evidence="2 7" id="KW-0349">Heme</keyword>
<evidence type="ECO:0000256" key="1">
    <source>
        <dbReference type="ARBA" id="ARBA00010617"/>
    </source>
</evidence>
<dbReference type="Proteomes" id="UP000664781">
    <property type="component" value="Unassembled WGS sequence"/>
</dbReference>
<dbReference type="GO" id="GO:0005506">
    <property type="term" value="F:iron ion binding"/>
    <property type="evidence" value="ECO:0007669"/>
    <property type="project" value="InterPro"/>
</dbReference>
<evidence type="ECO:0000256" key="7">
    <source>
        <dbReference type="RuleBase" id="RU000461"/>
    </source>
</evidence>
<evidence type="ECO:0000256" key="6">
    <source>
        <dbReference type="ARBA" id="ARBA00023033"/>
    </source>
</evidence>
<dbReference type="FunFam" id="1.10.630.10:FF:000018">
    <property type="entry name" value="Cytochrome P450 monooxygenase"/>
    <property type="match status" value="1"/>
</dbReference>
<evidence type="ECO:0000313" key="8">
    <source>
        <dbReference type="EMBL" id="MBO0656356.1"/>
    </source>
</evidence>
<dbReference type="GO" id="GO:0020037">
    <property type="term" value="F:heme binding"/>
    <property type="evidence" value="ECO:0007669"/>
    <property type="project" value="InterPro"/>
</dbReference>
<dbReference type="PROSITE" id="PS00086">
    <property type="entry name" value="CYTOCHROME_P450"/>
    <property type="match status" value="1"/>
</dbReference>
<comment type="caution">
    <text evidence="8">The sequence shown here is derived from an EMBL/GenBank/DDBJ whole genome shotgun (WGS) entry which is preliminary data.</text>
</comment>
<reference evidence="8" key="1">
    <citation type="submission" date="2021-03" db="EMBL/GenBank/DDBJ databases">
        <title>Streptomyces strains.</title>
        <authorList>
            <person name="Lund M.B."/>
            <person name="Toerring T."/>
        </authorList>
    </citation>
    <scope>NUCLEOTIDE SEQUENCE</scope>
    <source>
        <strain evidence="8">JCM 4242</strain>
    </source>
</reference>
<keyword evidence="9" id="KW-1185">Reference proteome</keyword>